<gene>
    <name evidence="1" type="ORF">B9T62_08385</name>
</gene>
<evidence type="ECO:0008006" key="3">
    <source>
        <dbReference type="Google" id="ProtNLM"/>
    </source>
</evidence>
<dbReference type="Proteomes" id="UP000249890">
    <property type="component" value="Chromosome"/>
</dbReference>
<name>A0A2Z2KCS0_9BACL</name>
<protein>
    <recommendedName>
        <fullName evidence="3">Tetratricopeptide repeat protein</fullName>
    </recommendedName>
</protein>
<evidence type="ECO:0000313" key="2">
    <source>
        <dbReference type="Proteomes" id="UP000249890"/>
    </source>
</evidence>
<dbReference type="InterPro" id="IPR011990">
    <property type="entry name" value="TPR-like_helical_dom_sf"/>
</dbReference>
<evidence type="ECO:0000313" key="1">
    <source>
        <dbReference type="EMBL" id="ASA20800.1"/>
    </source>
</evidence>
<dbReference type="Gene3D" id="1.25.40.10">
    <property type="entry name" value="Tetratricopeptide repeat domain"/>
    <property type="match status" value="1"/>
</dbReference>
<dbReference type="KEGG" id="pdh:B9T62_08385"/>
<keyword evidence="2" id="KW-1185">Reference proteome</keyword>
<dbReference type="RefSeq" id="WP_087914818.1">
    <property type="nucleotide sequence ID" value="NZ_CP021780.1"/>
</dbReference>
<accession>A0A2Z2KCS0</accession>
<dbReference type="AlphaFoldDB" id="A0A2Z2KCS0"/>
<reference evidence="1 2" key="1">
    <citation type="submission" date="2017-06" db="EMBL/GenBank/DDBJ databases">
        <title>Complete genome sequence of Paenibacillus donghaensis KCTC 13049T isolated from East Sea sediment, South Korea.</title>
        <authorList>
            <person name="Jung B.K."/>
            <person name="Hong S.-J."/>
            <person name="Shin J.-H."/>
        </authorList>
    </citation>
    <scope>NUCLEOTIDE SEQUENCE [LARGE SCALE GENOMIC DNA]</scope>
    <source>
        <strain evidence="1 2">KCTC 13049</strain>
    </source>
</reference>
<dbReference type="EMBL" id="CP021780">
    <property type="protein sequence ID" value="ASA20800.1"/>
    <property type="molecule type" value="Genomic_DNA"/>
</dbReference>
<organism evidence="1 2">
    <name type="scientific">Paenibacillus donghaensis</name>
    <dbReference type="NCBI Taxonomy" id="414771"/>
    <lineage>
        <taxon>Bacteria</taxon>
        <taxon>Bacillati</taxon>
        <taxon>Bacillota</taxon>
        <taxon>Bacilli</taxon>
        <taxon>Bacillales</taxon>
        <taxon>Paenibacillaceae</taxon>
        <taxon>Paenibacillus</taxon>
    </lineage>
</organism>
<sequence>MGKGEVFSPRDQYYYANELRDHGQDAQACEYYERFLAGGAGWVEDNLQACLKLAECRERQGDKQGTAEALCRTLQYDTPRAEFCCWFGGYLLEQGALPQAVYWYELALQLPPQTASMGIVNEAYATWLRHLQLALCYDRLGQHPRANRHNETALQLNPGHPSMLYNRNYFRNLLGAEYEELGS</sequence>
<dbReference type="OrthoDB" id="9815923at2"/>
<proteinExistence type="predicted"/>
<dbReference type="SUPFAM" id="SSF48452">
    <property type="entry name" value="TPR-like"/>
    <property type="match status" value="1"/>
</dbReference>